<protein>
    <submittedName>
        <fullName evidence="2">Uncharacterized protein</fullName>
    </submittedName>
</protein>
<sequence>MTLLVHAFAEQAGAQSAESALKDAERLLLSAESHALMLAELGGIELPPAARADPIQLRATASLYLASTLEAAGLIQAADDFTRMVRSGMVRDLGEATQLVIAFWEARSERASEAERLALFGRLFGAPAGPVDASGGINEMFEELLLELCDTIVKAADGQSPARMRMAADRVAENIGEVANDMLMMMARDIISSLSQAIAILNHPAVRAALTARTMWDAVAAIDRRLRRPVRPTLSHLRRGRAGMVVLAWLADLVEHGDGQGTRIDGDDPVLGAALDWVDETIALIRSEEEARASDAAGRAPGRPPDVGSWHDLGR</sequence>
<evidence type="ECO:0000313" key="2">
    <source>
        <dbReference type="EMBL" id="MXP40719.1"/>
    </source>
</evidence>
<gene>
    <name evidence="2" type="ORF">GRI75_03525</name>
</gene>
<proteinExistence type="predicted"/>
<organism evidence="2 3">
    <name type="scientific">Croceibacterium soli</name>
    <dbReference type="NCBI Taxonomy" id="1739690"/>
    <lineage>
        <taxon>Bacteria</taxon>
        <taxon>Pseudomonadati</taxon>
        <taxon>Pseudomonadota</taxon>
        <taxon>Alphaproteobacteria</taxon>
        <taxon>Sphingomonadales</taxon>
        <taxon>Erythrobacteraceae</taxon>
        <taxon>Croceibacterium</taxon>
    </lineage>
</organism>
<comment type="caution">
    <text evidence="2">The sequence shown here is derived from an EMBL/GenBank/DDBJ whole genome shotgun (WGS) entry which is preliminary data.</text>
</comment>
<name>A0A6I4USR7_9SPHN</name>
<dbReference type="RefSeq" id="WP_160745587.1">
    <property type="nucleotide sequence ID" value="NZ_WTYK01000002.1"/>
</dbReference>
<dbReference type="EMBL" id="WTYK01000002">
    <property type="protein sequence ID" value="MXP40719.1"/>
    <property type="molecule type" value="Genomic_DNA"/>
</dbReference>
<keyword evidence="3" id="KW-1185">Reference proteome</keyword>
<evidence type="ECO:0000313" key="3">
    <source>
        <dbReference type="Proteomes" id="UP000469159"/>
    </source>
</evidence>
<reference evidence="2 3" key="1">
    <citation type="submission" date="2019-12" db="EMBL/GenBank/DDBJ databases">
        <title>Genomic-based taxomic classification of the family Erythrobacteraceae.</title>
        <authorList>
            <person name="Xu L."/>
        </authorList>
    </citation>
    <scope>NUCLEOTIDE SEQUENCE [LARGE SCALE GENOMIC DNA]</scope>
    <source>
        <strain evidence="2 3">MCCC 1K02066</strain>
    </source>
</reference>
<feature type="region of interest" description="Disordered" evidence="1">
    <location>
        <begin position="290"/>
        <end position="315"/>
    </location>
</feature>
<dbReference type="Proteomes" id="UP000469159">
    <property type="component" value="Unassembled WGS sequence"/>
</dbReference>
<evidence type="ECO:0000256" key="1">
    <source>
        <dbReference type="SAM" id="MobiDB-lite"/>
    </source>
</evidence>
<dbReference type="OrthoDB" id="7546491at2"/>
<accession>A0A6I4USR7</accession>
<dbReference type="AlphaFoldDB" id="A0A6I4USR7"/>